<evidence type="ECO:0000256" key="7">
    <source>
        <dbReference type="ARBA" id="ARBA00023242"/>
    </source>
</evidence>
<sequence>MGLSSRDVAAATAEDSTFHWSQIGGELDMAKPTGQASPRKQPAVLECPRCKSTNTKFCYYNNYSRTQPRHLCRACKRHWTEGGTLRNVPVGGGRKNKRARTKSSGDDDSSHQQQQQQQQVVAAAAAAAPVASPFALQLDNEFTDTLRQLLCQQQQHLFPSSNLLPLPSDHYTSSSDPFSTAAAAPPSGSAAGQELAGDDDPLCPSKWLQEPPQMQQLSYWNFWDGIADLGTTQELGQAEGLQ</sequence>
<feature type="domain" description="Dof-type" evidence="11">
    <location>
        <begin position="45"/>
        <end position="99"/>
    </location>
</feature>
<dbReference type="Proteomes" id="UP001140949">
    <property type="component" value="Unassembled WGS sequence"/>
</dbReference>
<comment type="subcellular location">
    <subcellularLocation>
        <location evidence="8 9">Nucleus</location>
    </subcellularLocation>
</comment>
<comment type="caution">
    <text evidence="12">The sequence shown here is derived from an EMBL/GenBank/DDBJ whole genome shotgun (WGS) entry which is preliminary data.</text>
</comment>
<evidence type="ECO:0000256" key="3">
    <source>
        <dbReference type="ARBA" id="ARBA00022833"/>
    </source>
</evidence>
<reference evidence="12" key="2">
    <citation type="submission" date="2023-04" db="EMBL/GenBank/DDBJ databases">
        <authorList>
            <person name="Bruccoleri R.E."/>
            <person name="Oakeley E.J."/>
            <person name="Faust A.-M."/>
            <person name="Dessus-Babus S."/>
            <person name="Altorfer M."/>
            <person name="Burckhardt D."/>
            <person name="Oertli M."/>
            <person name="Naumann U."/>
            <person name="Petersen F."/>
            <person name="Wong J."/>
        </authorList>
    </citation>
    <scope>NUCLEOTIDE SEQUENCE</scope>
    <source>
        <strain evidence="12">GSM-AAB239-AS_SAM_17_03QT</strain>
        <tissue evidence="12">Leaf</tissue>
    </source>
</reference>
<dbReference type="GO" id="GO:0005634">
    <property type="term" value="C:nucleus"/>
    <property type="evidence" value="ECO:0007669"/>
    <property type="project" value="UniProtKB-SubCell"/>
</dbReference>
<evidence type="ECO:0000256" key="6">
    <source>
        <dbReference type="ARBA" id="ARBA00023163"/>
    </source>
</evidence>
<evidence type="ECO:0000256" key="8">
    <source>
        <dbReference type="PROSITE-ProRule" id="PRU00071"/>
    </source>
</evidence>
<keyword evidence="2 8" id="KW-0863">Zinc-finger</keyword>
<dbReference type="GO" id="GO:0003677">
    <property type="term" value="F:DNA binding"/>
    <property type="evidence" value="ECO:0007669"/>
    <property type="project" value="UniProtKB-UniRule"/>
</dbReference>
<keyword evidence="6 9" id="KW-0804">Transcription</keyword>
<dbReference type="PROSITE" id="PS01361">
    <property type="entry name" value="ZF_DOF_1"/>
    <property type="match status" value="1"/>
</dbReference>
<evidence type="ECO:0000256" key="4">
    <source>
        <dbReference type="ARBA" id="ARBA00023015"/>
    </source>
</evidence>
<dbReference type="Pfam" id="PF02701">
    <property type="entry name" value="Zn_ribbon_Dof"/>
    <property type="match status" value="1"/>
</dbReference>
<keyword evidence="7 8" id="KW-0539">Nucleus</keyword>
<evidence type="ECO:0000256" key="2">
    <source>
        <dbReference type="ARBA" id="ARBA00022771"/>
    </source>
</evidence>
<gene>
    <name evidence="12" type="ORF">M6B38_409215</name>
</gene>
<keyword evidence="4 9" id="KW-0805">Transcription regulation</keyword>
<keyword evidence="13" id="KW-1185">Reference proteome</keyword>
<evidence type="ECO:0000256" key="10">
    <source>
        <dbReference type="SAM" id="MobiDB-lite"/>
    </source>
</evidence>
<dbReference type="AlphaFoldDB" id="A0AAX6FMY8"/>
<comment type="function">
    <text evidence="9">Transcription factor that binds specifically to a 5'-AA[AG]G-3' consensus core sequence.</text>
</comment>
<reference evidence="12" key="1">
    <citation type="journal article" date="2023" name="GigaByte">
        <title>Genome assembly of the bearded iris, Iris pallida Lam.</title>
        <authorList>
            <person name="Bruccoleri R.E."/>
            <person name="Oakeley E.J."/>
            <person name="Faust A.M.E."/>
            <person name="Altorfer M."/>
            <person name="Dessus-Babus S."/>
            <person name="Burckhardt D."/>
            <person name="Oertli M."/>
            <person name="Naumann U."/>
            <person name="Petersen F."/>
            <person name="Wong J."/>
        </authorList>
    </citation>
    <scope>NUCLEOTIDE SEQUENCE</scope>
    <source>
        <strain evidence="12">GSM-AAB239-AS_SAM_17_03QT</strain>
    </source>
</reference>
<feature type="compositionally biased region" description="Low complexity" evidence="10">
    <location>
        <begin position="168"/>
        <end position="191"/>
    </location>
</feature>
<organism evidence="12 13">
    <name type="scientific">Iris pallida</name>
    <name type="common">Sweet iris</name>
    <dbReference type="NCBI Taxonomy" id="29817"/>
    <lineage>
        <taxon>Eukaryota</taxon>
        <taxon>Viridiplantae</taxon>
        <taxon>Streptophyta</taxon>
        <taxon>Embryophyta</taxon>
        <taxon>Tracheophyta</taxon>
        <taxon>Spermatophyta</taxon>
        <taxon>Magnoliopsida</taxon>
        <taxon>Liliopsida</taxon>
        <taxon>Asparagales</taxon>
        <taxon>Iridaceae</taxon>
        <taxon>Iridoideae</taxon>
        <taxon>Irideae</taxon>
        <taxon>Iris</taxon>
    </lineage>
</organism>
<protein>
    <recommendedName>
        <fullName evidence="9">Dof zinc finger protein</fullName>
    </recommendedName>
</protein>
<proteinExistence type="predicted"/>
<evidence type="ECO:0000256" key="9">
    <source>
        <dbReference type="RuleBase" id="RU369094"/>
    </source>
</evidence>
<dbReference type="InterPro" id="IPR003851">
    <property type="entry name" value="Znf_Dof"/>
</dbReference>
<evidence type="ECO:0000259" key="11">
    <source>
        <dbReference type="PROSITE" id="PS50884"/>
    </source>
</evidence>
<evidence type="ECO:0000256" key="1">
    <source>
        <dbReference type="ARBA" id="ARBA00022723"/>
    </source>
</evidence>
<dbReference type="InterPro" id="IPR045174">
    <property type="entry name" value="Dof"/>
</dbReference>
<dbReference type="GO" id="GO:0008270">
    <property type="term" value="F:zinc ion binding"/>
    <property type="evidence" value="ECO:0007669"/>
    <property type="project" value="UniProtKB-KW"/>
</dbReference>
<feature type="region of interest" description="Disordered" evidence="10">
    <location>
        <begin position="83"/>
        <end position="124"/>
    </location>
</feature>
<accession>A0AAX6FMY8</accession>
<evidence type="ECO:0000313" key="12">
    <source>
        <dbReference type="EMBL" id="KAJ6817797.1"/>
    </source>
</evidence>
<keyword evidence="5 8" id="KW-0238">DNA-binding</keyword>
<feature type="region of interest" description="Disordered" evidence="10">
    <location>
        <begin position="168"/>
        <end position="208"/>
    </location>
</feature>
<keyword evidence="1 9" id="KW-0479">Metal-binding</keyword>
<keyword evidence="3 9" id="KW-0862">Zinc</keyword>
<dbReference type="EMBL" id="JANAVB010027598">
    <property type="protein sequence ID" value="KAJ6817797.1"/>
    <property type="molecule type" value="Genomic_DNA"/>
</dbReference>
<evidence type="ECO:0000313" key="13">
    <source>
        <dbReference type="Proteomes" id="UP001140949"/>
    </source>
</evidence>
<dbReference type="GO" id="GO:0003700">
    <property type="term" value="F:DNA-binding transcription factor activity"/>
    <property type="evidence" value="ECO:0007669"/>
    <property type="project" value="UniProtKB-UniRule"/>
</dbReference>
<evidence type="ECO:0000256" key="5">
    <source>
        <dbReference type="ARBA" id="ARBA00023125"/>
    </source>
</evidence>
<dbReference type="PROSITE" id="PS50884">
    <property type="entry name" value="ZF_DOF_2"/>
    <property type="match status" value="1"/>
</dbReference>
<feature type="compositionally biased region" description="Low complexity" evidence="10">
    <location>
        <begin position="112"/>
        <end position="124"/>
    </location>
</feature>
<dbReference type="PANTHER" id="PTHR31992">
    <property type="entry name" value="DOF ZINC FINGER PROTEIN DOF1.4-RELATED"/>
    <property type="match status" value="1"/>
</dbReference>
<name>A0AAX6FMY8_IRIPA</name>